<keyword evidence="1" id="KW-0732">Signal</keyword>
<name>A0ABY3VLB0_9MYCO</name>
<accession>A0ABY3VLB0</accession>
<dbReference type="Proteomes" id="UP001055336">
    <property type="component" value="Chromosome"/>
</dbReference>
<reference evidence="2" key="1">
    <citation type="submission" date="2022-08" db="EMBL/GenBank/DDBJ databases">
        <title>Whole genome sequencing of non-tuberculosis mycobacteria type-strains.</title>
        <authorList>
            <person name="Igarashi Y."/>
            <person name="Osugi A."/>
            <person name="Mitarai S."/>
        </authorList>
    </citation>
    <scope>NUCLEOTIDE SEQUENCE</scope>
    <source>
        <strain evidence="2">DSM 45127</strain>
    </source>
</reference>
<sequence length="187" mass="19671">MSGKYQPRRNRITVLVGAAVGGTLIATMSPMATAPPAYADDPVTQMFDNVQATIAYGEGLLTFGTESLAAGEIPEALNVDLAGIEDLLFGPEENVFIDSVGILTNNPVDYEIDISSIQVPPADLTDAVAEIQNISVAAQSQFMDAAQSWALGDYALAAFHDLAAANFLVFDGPNELFIGLAESLFGI</sequence>
<evidence type="ECO:0000313" key="3">
    <source>
        <dbReference type="Proteomes" id="UP001055336"/>
    </source>
</evidence>
<evidence type="ECO:0000313" key="2">
    <source>
        <dbReference type="EMBL" id="UMB67936.1"/>
    </source>
</evidence>
<keyword evidence="3" id="KW-1185">Reference proteome</keyword>
<gene>
    <name evidence="2" type="ORF">MKK62_15780</name>
</gene>
<dbReference type="RefSeq" id="WP_240258401.1">
    <property type="nucleotide sequence ID" value="NZ_CP092488.2"/>
</dbReference>
<proteinExistence type="predicted"/>
<dbReference type="EMBL" id="CP092488">
    <property type="protein sequence ID" value="UMB67936.1"/>
    <property type="molecule type" value="Genomic_DNA"/>
</dbReference>
<evidence type="ECO:0000256" key="1">
    <source>
        <dbReference type="SAM" id="SignalP"/>
    </source>
</evidence>
<protein>
    <submittedName>
        <fullName evidence="2">Uncharacterized protein</fullName>
    </submittedName>
</protein>
<organism evidence="2 3">
    <name type="scientific">Mycobacterium paraterrae</name>
    <dbReference type="NCBI Taxonomy" id="577492"/>
    <lineage>
        <taxon>Bacteria</taxon>
        <taxon>Bacillati</taxon>
        <taxon>Actinomycetota</taxon>
        <taxon>Actinomycetes</taxon>
        <taxon>Mycobacteriales</taxon>
        <taxon>Mycobacteriaceae</taxon>
        <taxon>Mycobacterium</taxon>
    </lineage>
</organism>
<feature type="chain" id="PRO_5047508299" evidence="1">
    <location>
        <begin position="40"/>
        <end position="187"/>
    </location>
</feature>
<feature type="signal peptide" evidence="1">
    <location>
        <begin position="1"/>
        <end position="39"/>
    </location>
</feature>